<feature type="domain" description="GNAT-like C-terminal" evidence="2">
    <location>
        <begin position="177"/>
        <end position="395"/>
    </location>
</feature>
<dbReference type="EMBL" id="JAUSVL010000001">
    <property type="protein sequence ID" value="MDQ0291655.1"/>
    <property type="molecule type" value="Genomic_DNA"/>
</dbReference>
<accession>A0AAE4AQL6</accession>
<gene>
    <name evidence="3" type="ORF">J3R75_003762</name>
</gene>
<protein>
    <recommendedName>
        <fullName evidence="5">DUF5596 domain-containing protein</fullName>
    </recommendedName>
</protein>
<evidence type="ECO:0000313" key="4">
    <source>
        <dbReference type="Proteomes" id="UP001238163"/>
    </source>
</evidence>
<reference evidence="3" key="1">
    <citation type="submission" date="2023-07" db="EMBL/GenBank/DDBJ databases">
        <title>Genomic Encyclopedia of Type Strains, Phase IV (KMG-IV): sequencing the most valuable type-strain genomes for metagenomic binning, comparative biology and taxonomic classification.</title>
        <authorList>
            <person name="Goeker M."/>
        </authorList>
    </citation>
    <scope>NUCLEOTIDE SEQUENCE</scope>
    <source>
        <strain evidence="3">DSM 24202</strain>
    </source>
</reference>
<proteinExistence type="predicted"/>
<sequence>MITYAECAQRLSLPASAAEHWEATWDESSVAMPRGAPAFVQDDFIDDLCTLSGLGDDARAALRCAAAQIRREPCLARLAWQVHWLLYLASPEQRRRGKALPPSSADQPADNAFLYALAVLGDLPRLRRYYRHHHIDDQVLADTIHDFAIWTDDFFHKNGRYGCSTWQWLTHHLKPDLFRLGRLQFQFSRWKYPYRVYQHRLEPQQLAIFPNAGLPVNAEGFFCQEHEAAAVTTRFQADTTTICGNAVTPNGIINLEPSTLPASDWCCAIAPNDLMLAMHIPAGEALAPDACKDALRQARLFFPRHFPDFRFKGFCCGSWLFDPQLGGYLPPDSNIMQFQTLFQLFPALGGNDWQIRERVFGDPMLSLDAVPQRSSLQRAVLAHIRAGKAWRSGCAVVV</sequence>
<dbReference type="InterPro" id="IPR041644">
    <property type="entry name" value="GNAT_C"/>
</dbReference>
<dbReference type="InterPro" id="IPR041273">
    <property type="entry name" value="NAT_N"/>
</dbReference>
<organism evidence="3 4">
    <name type="scientific">Oligosphaera ethanolica</name>
    <dbReference type="NCBI Taxonomy" id="760260"/>
    <lineage>
        <taxon>Bacteria</taxon>
        <taxon>Pseudomonadati</taxon>
        <taxon>Lentisphaerota</taxon>
        <taxon>Oligosphaeria</taxon>
        <taxon>Oligosphaerales</taxon>
        <taxon>Oligosphaeraceae</taxon>
        <taxon>Oligosphaera</taxon>
    </lineage>
</organism>
<dbReference type="Proteomes" id="UP001238163">
    <property type="component" value="Unassembled WGS sequence"/>
</dbReference>
<evidence type="ECO:0000259" key="2">
    <source>
        <dbReference type="Pfam" id="PF18164"/>
    </source>
</evidence>
<evidence type="ECO:0008006" key="5">
    <source>
        <dbReference type="Google" id="ProtNLM"/>
    </source>
</evidence>
<dbReference type="Pfam" id="PF18082">
    <property type="entry name" value="NAT_N"/>
    <property type="match status" value="1"/>
</dbReference>
<dbReference type="Pfam" id="PF18164">
    <property type="entry name" value="GNAT_C"/>
    <property type="match status" value="1"/>
</dbReference>
<evidence type="ECO:0000259" key="1">
    <source>
        <dbReference type="Pfam" id="PF18082"/>
    </source>
</evidence>
<name>A0AAE4AQL6_9BACT</name>
<dbReference type="RefSeq" id="WP_307264753.1">
    <property type="nucleotide sequence ID" value="NZ_JAUSVL010000001.1"/>
</dbReference>
<keyword evidence="4" id="KW-1185">Reference proteome</keyword>
<dbReference type="Gene3D" id="3.40.630.120">
    <property type="match status" value="1"/>
</dbReference>
<feature type="domain" description="N-acyltransferase N-terminal" evidence="1">
    <location>
        <begin position="44"/>
        <end position="173"/>
    </location>
</feature>
<comment type="caution">
    <text evidence="3">The sequence shown here is derived from an EMBL/GenBank/DDBJ whole genome shotgun (WGS) entry which is preliminary data.</text>
</comment>
<evidence type="ECO:0000313" key="3">
    <source>
        <dbReference type="EMBL" id="MDQ0291655.1"/>
    </source>
</evidence>
<dbReference type="AlphaFoldDB" id="A0AAE4AQL6"/>